<proteinExistence type="predicted"/>
<dbReference type="PANTHER" id="PTHR34136">
    <property type="match status" value="1"/>
</dbReference>
<organism evidence="3 4">
    <name type="scientific">Paenibacillus phytorum</name>
    <dbReference type="NCBI Taxonomy" id="2654977"/>
    <lineage>
        <taxon>Bacteria</taxon>
        <taxon>Bacillati</taxon>
        <taxon>Bacillota</taxon>
        <taxon>Bacilli</taxon>
        <taxon>Bacillales</taxon>
        <taxon>Paenibacillaceae</taxon>
        <taxon>Paenibacillus</taxon>
    </lineage>
</organism>
<reference evidence="3 4" key="1">
    <citation type="submission" date="2019-10" db="EMBL/GenBank/DDBJ databases">
        <title>Description of Paenibacillus terrestris sp. nov.</title>
        <authorList>
            <person name="Carlier A."/>
            <person name="Qi S."/>
        </authorList>
    </citation>
    <scope>NUCLEOTIDE SEQUENCE [LARGE SCALE GENOMIC DNA]</scope>
    <source>
        <strain evidence="3 4">LMG 31458</strain>
    </source>
</reference>
<protein>
    <submittedName>
        <fullName evidence="3">WecB/TagA/CpsF family glycosyltransferase</fullName>
    </submittedName>
</protein>
<accession>A0ABX1Y379</accession>
<dbReference type="EMBL" id="WHOA01000205">
    <property type="protein sequence ID" value="NOU75345.1"/>
    <property type="molecule type" value="Genomic_DNA"/>
</dbReference>
<dbReference type="InterPro" id="IPR004629">
    <property type="entry name" value="WecG_TagA_CpsF"/>
</dbReference>
<dbReference type="CDD" id="cd06533">
    <property type="entry name" value="Glyco_transf_WecG_TagA"/>
    <property type="match status" value="1"/>
</dbReference>
<dbReference type="NCBIfam" id="TIGR00696">
    <property type="entry name" value="wecG_tagA_cpsF"/>
    <property type="match status" value="1"/>
</dbReference>
<dbReference type="Proteomes" id="UP000616779">
    <property type="component" value="Unassembled WGS sequence"/>
</dbReference>
<keyword evidence="2" id="KW-0808">Transferase</keyword>
<evidence type="ECO:0000313" key="4">
    <source>
        <dbReference type="Proteomes" id="UP000616779"/>
    </source>
</evidence>
<name>A0ABX1Y379_9BACL</name>
<dbReference type="Pfam" id="PF03808">
    <property type="entry name" value="Glyco_tran_WecG"/>
    <property type="match status" value="1"/>
</dbReference>
<keyword evidence="1" id="KW-0328">Glycosyltransferase</keyword>
<dbReference type="PANTHER" id="PTHR34136:SF1">
    <property type="entry name" value="UDP-N-ACETYL-D-MANNOSAMINURONIC ACID TRANSFERASE"/>
    <property type="match status" value="1"/>
</dbReference>
<comment type="caution">
    <text evidence="3">The sequence shown here is derived from an EMBL/GenBank/DDBJ whole genome shotgun (WGS) entry which is preliminary data.</text>
</comment>
<sequence length="248" mass="28030">MENCSQIMGIPVPKITMEDTVHIIDQVITEKKDELFHVVTLNPEIAMSCQHDLLLRSIIDEAGHLTADGAGIVMVSRLKGNPLPERVTGCDLLINLLEIGNRNNWSFYLLGANEMTSKKATEVIGKRYPNVSVLGRQHGFFDHKDEAQIVDEIATLSPDVLVVALGAPKAEFWIHKFKNKLNVRVAIGVGGSLDIIAGTVKRAPIIWQKLNVEWLYRLINQPSRWRRQLILPRFAMKAMFFKENNRLQ</sequence>
<evidence type="ECO:0000256" key="1">
    <source>
        <dbReference type="ARBA" id="ARBA00022676"/>
    </source>
</evidence>
<evidence type="ECO:0000313" key="3">
    <source>
        <dbReference type="EMBL" id="NOU75345.1"/>
    </source>
</evidence>
<gene>
    <name evidence="3" type="ORF">GC098_28845</name>
</gene>
<evidence type="ECO:0000256" key="2">
    <source>
        <dbReference type="ARBA" id="ARBA00022679"/>
    </source>
</evidence>
<keyword evidence="4" id="KW-1185">Reference proteome</keyword>